<accession>A0ABD5IV33</accession>
<dbReference type="InterPro" id="IPR000836">
    <property type="entry name" value="PRTase_dom"/>
</dbReference>
<evidence type="ECO:0000256" key="1">
    <source>
        <dbReference type="ARBA" id="ARBA00008007"/>
    </source>
</evidence>
<evidence type="ECO:0000259" key="2">
    <source>
        <dbReference type="Pfam" id="PF00156"/>
    </source>
</evidence>
<dbReference type="InterPro" id="IPR044005">
    <property type="entry name" value="DZR_2"/>
</dbReference>
<proteinExistence type="inferred from homology"/>
<dbReference type="Proteomes" id="UP001339962">
    <property type="component" value="Unassembled WGS sequence"/>
</dbReference>
<dbReference type="AlphaFoldDB" id="A0ABD5IV33"/>
<dbReference type="EMBL" id="JARTLI010000011">
    <property type="protein sequence ID" value="MED5051733.1"/>
    <property type="molecule type" value="Genomic_DNA"/>
</dbReference>
<gene>
    <name evidence="4" type="ORF">P9850_07675</name>
</gene>
<evidence type="ECO:0000313" key="5">
    <source>
        <dbReference type="Proteomes" id="UP001339962"/>
    </source>
</evidence>
<dbReference type="PANTHER" id="PTHR47505:SF1">
    <property type="entry name" value="DNA UTILIZATION PROTEIN YHGH"/>
    <property type="match status" value="1"/>
</dbReference>
<dbReference type="RefSeq" id="WP_328217974.1">
    <property type="nucleotide sequence ID" value="NZ_JARTLI010000011.1"/>
</dbReference>
<feature type="domain" description="Double zinc ribbon" evidence="3">
    <location>
        <begin position="4"/>
        <end position="70"/>
    </location>
</feature>
<reference evidence="4 5" key="1">
    <citation type="submission" date="2023-03" db="EMBL/GenBank/DDBJ databases">
        <title>Bacillus Genome Sequencing.</title>
        <authorList>
            <person name="Dunlap C."/>
        </authorList>
    </citation>
    <scope>NUCLEOTIDE SEQUENCE [LARGE SCALE GENOMIC DNA]</scope>
    <source>
        <strain evidence="4 5">NRS-38</strain>
    </source>
</reference>
<comment type="caution">
    <text evidence="4">The sequence shown here is derived from an EMBL/GenBank/DDBJ whole genome shotgun (WGS) entry which is preliminary data.</text>
</comment>
<dbReference type="Gene3D" id="3.40.50.2020">
    <property type="match status" value="1"/>
</dbReference>
<protein>
    <submittedName>
        <fullName evidence="4">ComF family protein</fullName>
    </submittedName>
</protein>
<feature type="domain" description="Phosphoribosyltransferase" evidence="2">
    <location>
        <begin position="145"/>
        <end position="236"/>
    </location>
</feature>
<dbReference type="SUPFAM" id="SSF53271">
    <property type="entry name" value="PRTase-like"/>
    <property type="match status" value="1"/>
</dbReference>
<evidence type="ECO:0000259" key="3">
    <source>
        <dbReference type="Pfam" id="PF18912"/>
    </source>
</evidence>
<dbReference type="Pfam" id="PF18912">
    <property type="entry name" value="DZR_2"/>
    <property type="match status" value="1"/>
</dbReference>
<dbReference type="Pfam" id="PF00156">
    <property type="entry name" value="Pribosyltran"/>
    <property type="match status" value="1"/>
</dbReference>
<sequence>MSEHCLLCHRRYGQRMSWRHLLMLKQTDVLCHECRRSFALIAGDLCECCGRPFDRVDESYRQGELCADCVRWKHDNAWRGVLTKNRSVYVYDAFMKEVIARWKFRGDYALVEAFRTDMCREFFCHFPRDSLLVPIPLSSARLYERGFNQAKALAELLGCPILDALERFDSAKQSKKSRHERLETDRVFHLRSDVSLPAGASFVLIDDIYTTGTTVRHAARMLREAGAAAVSSFTLARS</sequence>
<evidence type="ECO:0000313" key="4">
    <source>
        <dbReference type="EMBL" id="MED5051733.1"/>
    </source>
</evidence>
<organism evidence="4 5">
    <name type="scientific">Anoxybacteroides rupiense</name>
    <dbReference type="NCBI Taxonomy" id="311460"/>
    <lineage>
        <taxon>Bacteria</taxon>
        <taxon>Bacillati</taxon>
        <taxon>Bacillota</taxon>
        <taxon>Bacilli</taxon>
        <taxon>Bacillales</taxon>
        <taxon>Anoxybacillaceae</taxon>
        <taxon>Anoxybacteroides</taxon>
    </lineage>
</organism>
<dbReference type="CDD" id="cd06223">
    <property type="entry name" value="PRTases_typeI"/>
    <property type="match status" value="1"/>
</dbReference>
<dbReference type="InterPro" id="IPR029057">
    <property type="entry name" value="PRTase-like"/>
</dbReference>
<comment type="similarity">
    <text evidence="1">Belongs to the ComF/GntX family.</text>
</comment>
<name>A0ABD5IV33_9BACL</name>
<dbReference type="PANTHER" id="PTHR47505">
    <property type="entry name" value="DNA UTILIZATION PROTEIN YHGH"/>
    <property type="match status" value="1"/>
</dbReference>
<dbReference type="InterPro" id="IPR051910">
    <property type="entry name" value="ComF/GntX_DNA_util-trans"/>
</dbReference>